<keyword evidence="2" id="KW-1185">Reference proteome</keyword>
<sequence length="273" mass="31589">MKKIGDIRVYSCTATNEKEYTDLNLDINEEDLFTDANLYKDVAQRMSLGFDVIFYPIVGTMEGELAGMMLDKNANLRRFMELDSIDELYNLKDFDFNLEHFITMEKAMASEEAPICFKLNGLLSFISQVIDISKFLLAFRKKLDKEKIYAYYRRNVLDLLLKLDENKVKMICLADPILSVETVGPKVVKELVNDFYYPLINDVLNFTNFKLHICPKLGFALSDLGLYNEMKLECDEMSYQEALINSSYRIFTNRCFKILGKVKTITVLGGNYE</sequence>
<name>A0A9E7DIS7_9FIRM</name>
<proteinExistence type="predicted"/>
<dbReference type="AlphaFoldDB" id="A0A9E7DIS7"/>
<evidence type="ECO:0000313" key="2">
    <source>
        <dbReference type="Proteomes" id="UP000831151"/>
    </source>
</evidence>
<organism evidence="1 2">
    <name type="scientific">Fenollaria massiliensis</name>
    <dbReference type="NCBI Taxonomy" id="938288"/>
    <lineage>
        <taxon>Bacteria</taxon>
        <taxon>Bacillati</taxon>
        <taxon>Bacillota</taxon>
        <taxon>Clostridia</taxon>
        <taxon>Eubacteriales</taxon>
        <taxon>Fenollaria</taxon>
    </lineage>
</organism>
<protein>
    <recommendedName>
        <fullName evidence="3">Uroporphyrinogen decarboxylase (URO-D) domain-containing protein</fullName>
    </recommendedName>
</protein>
<dbReference type="KEGG" id="fms:M1R53_05660"/>
<reference evidence="1" key="1">
    <citation type="submission" date="2022-04" db="EMBL/GenBank/DDBJ databases">
        <title>Complete genome sequences of Ezakiella coagulans and Fenollaria massiliensis.</title>
        <authorList>
            <person name="France M.T."/>
            <person name="Clifford J."/>
            <person name="Narina S."/>
            <person name="Rutt L."/>
            <person name="Ravel J."/>
        </authorList>
    </citation>
    <scope>NUCLEOTIDE SEQUENCE</scope>
    <source>
        <strain evidence="1">C0061C2</strain>
    </source>
</reference>
<accession>A0A9E7DIS7</accession>
<evidence type="ECO:0000313" key="1">
    <source>
        <dbReference type="EMBL" id="UQK58723.1"/>
    </source>
</evidence>
<gene>
    <name evidence="1" type="ORF">M1R53_05660</name>
</gene>
<dbReference type="RefSeq" id="WP_249242304.1">
    <property type="nucleotide sequence ID" value="NZ_CP096649.1"/>
</dbReference>
<dbReference type="Proteomes" id="UP000831151">
    <property type="component" value="Chromosome"/>
</dbReference>
<dbReference type="EMBL" id="CP096649">
    <property type="protein sequence ID" value="UQK58723.1"/>
    <property type="molecule type" value="Genomic_DNA"/>
</dbReference>
<evidence type="ECO:0008006" key="3">
    <source>
        <dbReference type="Google" id="ProtNLM"/>
    </source>
</evidence>